<evidence type="ECO:0000256" key="1">
    <source>
        <dbReference type="SAM" id="SignalP"/>
    </source>
</evidence>
<dbReference type="Proteomes" id="UP001139971">
    <property type="component" value="Unassembled WGS sequence"/>
</dbReference>
<sequence length="281" mass="29864">MRSLLRGILLLTASISGVHAAANDDAKAMALLANVQVRSQQLALLANDAAGGRVEAFLDLDAARKRIGAALTQLKQGDPGNGFSGLAGRAPLSAELLGVDKAWAPLDSNVTKILQGQRQIIESRTAVDDFDAKAARLNAHTDEIVKTLVDGHGSKLQVKLASYQMLLIERMQRRAHAILDGGEDAANAATGLQRDRTFYGAVIESLLDGNADLDLKAIDDTAARGILQDVNTQWDELAPAIATLLDAAAALQEVRKAADDIRLGSETLLTRSEPLQQHLGK</sequence>
<dbReference type="EMBL" id="JAOVZO020000010">
    <property type="protein sequence ID" value="MDC8012511.1"/>
    <property type="molecule type" value="Genomic_DNA"/>
</dbReference>
<keyword evidence="1" id="KW-0732">Signal</keyword>
<dbReference type="AlphaFoldDB" id="A0A9X3YKA2"/>
<reference evidence="2" key="1">
    <citation type="submission" date="2023-02" db="EMBL/GenBank/DDBJ databases">
        <title>Tahibacter soli sp. nov. isolated from soil.</title>
        <authorList>
            <person name="Baek J.H."/>
            <person name="Lee J.K."/>
            <person name="Choi D.G."/>
            <person name="Jeon C.O."/>
        </authorList>
    </citation>
    <scope>NUCLEOTIDE SEQUENCE</scope>
    <source>
        <strain evidence="2">BL</strain>
    </source>
</reference>
<organism evidence="2 3">
    <name type="scientific">Tahibacter soli</name>
    <dbReference type="NCBI Taxonomy" id="2983605"/>
    <lineage>
        <taxon>Bacteria</taxon>
        <taxon>Pseudomonadati</taxon>
        <taxon>Pseudomonadota</taxon>
        <taxon>Gammaproteobacteria</taxon>
        <taxon>Lysobacterales</taxon>
        <taxon>Rhodanobacteraceae</taxon>
        <taxon>Tahibacter</taxon>
    </lineage>
</organism>
<proteinExistence type="predicted"/>
<gene>
    <name evidence="2" type="ORF">OD750_008120</name>
</gene>
<dbReference type="RefSeq" id="WP_263541399.1">
    <property type="nucleotide sequence ID" value="NZ_JAOVZO020000010.1"/>
</dbReference>
<evidence type="ECO:0008006" key="4">
    <source>
        <dbReference type="Google" id="ProtNLM"/>
    </source>
</evidence>
<comment type="caution">
    <text evidence="2">The sequence shown here is derived from an EMBL/GenBank/DDBJ whole genome shotgun (WGS) entry which is preliminary data.</text>
</comment>
<accession>A0A9X3YKA2</accession>
<name>A0A9X3YKA2_9GAMM</name>
<feature type="chain" id="PRO_5040820384" description="PilJ/NarX-like methyl-accepting chemotaxis transducer" evidence="1">
    <location>
        <begin position="21"/>
        <end position="281"/>
    </location>
</feature>
<keyword evidence="3" id="KW-1185">Reference proteome</keyword>
<feature type="signal peptide" evidence="1">
    <location>
        <begin position="1"/>
        <end position="20"/>
    </location>
</feature>
<evidence type="ECO:0000313" key="2">
    <source>
        <dbReference type="EMBL" id="MDC8012511.1"/>
    </source>
</evidence>
<evidence type="ECO:0000313" key="3">
    <source>
        <dbReference type="Proteomes" id="UP001139971"/>
    </source>
</evidence>
<protein>
    <recommendedName>
        <fullName evidence="4">PilJ/NarX-like methyl-accepting chemotaxis transducer</fullName>
    </recommendedName>
</protein>